<evidence type="ECO:0000256" key="9">
    <source>
        <dbReference type="ARBA" id="ARBA00034808"/>
    </source>
</evidence>
<dbReference type="InterPro" id="IPR013986">
    <property type="entry name" value="DExx_box_DNA_helicase_dom_sf"/>
</dbReference>
<evidence type="ECO:0000256" key="6">
    <source>
        <dbReference type="ARBA" id="ARBA00023125"/>
    </source>
</evidence>
<dbReference type="EMBL" id="JARULN010000005">
    <property type="protein sequence ID" value="MDG5754022.1"/>
    <property type="molecule type" value="Genomic_DNA"/>
</dbReference>
<evidence type="ECO:0000259" key="12">
    <source>
        <dbReference type="PROSITE" id="PS51198"/>
    </source>
</evidence>
<dbReference type="Pfam" id="PF00580">
    <property type="entry name" value="UvrD-helicase"/>
    <property type="match status" value="1"/>
</dbReference>
<evidence type="ECO:0000256" key="4">
    <source>
        <dbReference type="ARBA" id="ARBA00022806"/>
    </source>
</evidence>
<dbReference type="SUPFAM" id="SSF52540">
    <property type="entry name" value="P-loop containing nucleoside triphosphate hydrolases"/>
    <property type="match status" value="1"/>
</dbReference>
<keyword evidence="6" id="KW-0238">DNA-binding</keyword>
<keyword evidence="5 11" id="KW-0067">ATP-binding</keyword>
<evidence type="ECO:0000313" key="15">
    <source>
        <dbReference type="Proteomes" id="UP001218246"/>
    </source>
</evidence>
<comment type="catalytic activity">
    <reaction evidence="10">
        <text>ATP + H2O = ADP + phosphate + H(+)</text>
        <dbReference type="Rhea" id="RHEA:13065"/>
        <dbReference type="ChEBI" id="CHEBI:15377"/>
        <dbReference type="ChEBI" id="CHEBI:15378"/>
        <dbReference type="ChEBI" id="CHEBI:30616"/>
        <dbReference type="ChEBI" id="CHEBI:43474"/>
        <dbReference type="ChEBI" id="CHEBI:456216"/>
        <dbReference type="EC" id="5.6.2.4"/>
    </reaction>
</comment>
<evidence type="ECO:0000256" key="8">
    <source>
        <dbReference type="ARBA" id="ARBA00034617"/>
    </source>
</evidence>
<evidence type="ECO:0000256" key="1">
    <source>
        <dbReference type="ARBA" id="ARBA00009922"/>
    </source>
</evidence>
<feature type="domain" description="UvrD-like helicase ATP-binding" evidence="12">
    <location>
        <begin position="128"/>
        <end position="406"/>
    </location>
</feature>
<dbReference type="Gene3D" id="1.10.486.10">
    <property type="entry name" value="PCRA, domain 4"/>
    <property type="match status" value="1"/>
</dbReference>
<organism evidence="14 15">
    <name type="scientific">Ectobacillus antri</name>
    <dbReference type="NCBI Taxonomy" id="2486280"/>
    <lineage>
        <taxon>Bacteria</taxon>
        <taxon>Bacillati</taxon>
        <taxon>Bacillota</taxon>
        <taxon>Bacilli</taxon>
        <taxon>Bacillales</taxon>
        <taxon>Bacillaceae</taxon>
        <taxon>Ectobacillus</taxon>
    </lineage>
</organism>
<accession>A0ABT6H3U4</accession>
<dbReference type="Gene3D" id="3.40.50.300">
    <property type="entry name" value="P-loop containing nucleotide triphosphate hydrolases"/>
    <property type="match status" value="2"/>
</dbReference>
<comment type="caution">
    <text evidence="14">The sequence shown here is derived from an EMBL/GenBank/DDBJ whole genome shotgun (WGS) entry which is preliminary data.</text>
</comment>
<evidence type="ECO:0000256" key="3">
    <source>
        <dbReference type="ARBA" id="ARBA00022801"/>
    </source>
</evidence>
<keyword evidence="2 11" id="KW-0547">Nucleotide-binding</keyword>
<dbReference type="Pfam" id="PF13361">
    <property type="entry name" value="UvrD_C"/>
    <property type="match status" value="1"/>
</dbReference>
<protein>
    <recommendedName>
        <fullName evidence="9">DNA 3'-5' helicase</fullName>
        <ecNumber evidence="9">5.6.2.4</ecNumber>
    </recommendedName>
</protein>
<dbReference type="PANTHER" id="PTHR11070">
    <property type="entry name" value="UVRD / RECB / PCRA DNA HELICASE FAMILY MEMBER"/>
    <property type="match status" value="1"/>
</dbReference>
<evidence type="ECO:0000256" key="7">
    <source>
        <dbReference type="ARBA" id="ARBA00023235"/>
    </source>
</evidence>
<dbReference type="EC" id="5.6.2.4" evidence="9"/>
<keyword evidence="15" id="KW-1185">Reference proteome</keyword>
<dbReference type="PROSITE" id="PS51217">
    <property type="entry name" value="UVRD_HELICASE_CTER"/>
    <property type="match status" value="1"/>
</dbReference>
<comment type="catalytic activity">
    <reaction evidence="8">
        <text>Couples ATP hydrolysis with the unwinding of duplex DNA by translocating in the 3'-5' direction.</text>
        <dbReference type="EC" id="5.6.2.4"/>
    </reaction>
</comment>
<dbReference type="PROSITE" id="PS51198">
    <property type="entry name" value="UVRD_HELICASE_ATP_BIND"/>
    <property type="match status" value="1"/>
</dbReference>
<dbReference type="InterPro" id="IPR000212">
    <property type="entry name" value="DNA_helicase_UvrD/REP"/>
</dbReference>
<dbReference type="GO" id="GO:0004386">
    <property type="term" value="F:helicase activity"/>
    <property type="evidence" value="ECO:0007669"/>
    <property type="project" value="UniProtKB-KW"/>
</dbReference>
<name>A0ABT6H3U4_9BACI</name>
<dbReference type="RefSeq" id="WP_278018099.1">
    <property type="nucleotide sequence ID" value="NZ_JARRRY010000003.1"/>
</dbReference>
<feature type="domain" description="UvrD-like helicase C-terminal" evidence="13">
    <location>
        <begin position="407"/>
        <end position="674"/>
    </location>
</feature>
<dbReference type="CDD" id="cd17932">
    <property type="entry name" value="DEXQc_UvrD"/>
    <property type="match status" value="1"/>
</dbReference>
<dbReference type="InterPro" id="IPR014017">
    <property type="entry name" value="DNA_helicase_UvrD-like_C"/>
</dbReference>
<proteinExistence type="inferred from homology"/>
<evidence type="ECO:0000256" key="2">
    <source>
        <dbReference type="ARBA" id="ARBA00022741"/>
    </source>
</evidence>
<dbReference type="CDD" id="cd18807">
    <property type="entry name" value="SF1_C_UvrD"/>
    <property type="match status" value="1"/>
</dbReference>
<dbReference type="InterPro" id="IPR014016">
    <property type="entry name" value="UvrD-like_ATP-bd"/>
</dbReference>
<keyword evidence="7" id="KW-0413">Isomerase</keyword>
<dbReference type="Proteomes" id="UP001218246">
    <property type="component" value="Unassembled WGS sequence"/>
</dbReference>
<evidence type="ECO:0000256" key="10">
    <source>
        <dbReference type="ARBA" id="ARBA00048988"/>
    </source>
</evidence>
<sequence length="749" mass="86826">MKIASYQNKDINLTYYPRQSFQMLYEASLRDEVTCVSCQKPVKLYLGIQKQPHFYHLVQTDFSCEAEVHSRLQVAATIAEQDGFRLPKRRNITPQAVSTWKEIQPAKGITAFIKPEASTSYTIEESSLQLDAAQYEAVTTTEGPLLILAGAGSGKTRVLTARTAYMVQEKGIDPKSIMLVTFTAKAAREMKERLQRFQLPQAILHALLVGTFHSIFYRILIHHEPERWSSQYLLKYDWQIDRILKEAGAEIGIDEKEFPYDQAMQQISYWKNTLTHYDTVKPSNPWEDKAQYLYKRYEQIKQERSLFDFDDMLYGCYELLRTNEDLLSRYHNRFRYFLIDEFQDVNKVQYKIMQLLSRHTNNICAVGDDDQSIYAFRGSDPSFILHFDKDYPEAKVVTLNQNYRSSHSIVTVANKIIRFNKNRRPKKMQAQFQSPFVPSFFFPYDEEEEATMIVTDIKEKIQKGANPSDFAILYRTHVASRAIFERLSQSALPFIMEHDADSFYQRRVTKSLLAYLRLAMNEDDVGAIRDLMGALFLKQSALQDVKAISILQDCTLVSALGKLTNIQSFQQKKLQKIVPLFRTLRHIEPLAAIEMIEREMGFSDYIKKRGNEGNAMEKGSDDVRDLKVVARKFVSVRDFLAHVDHMIAMNDEMKHLSKTYQDAIQLLTIHRSKGLEYKHVYLLGAVDGSLPHDFALDAFREGDSTPLEEERRLIYVAITRAQETLYVSVPSMRRGRTAYPSRFIKHLLQ</sequence>
<keyword evidence="4 11" id="KW-0347">Helicase</keyword>
<dbReference type="PANTHER" id="PTHR11070:SF2">
    <property type="entry name" value="ATP-DEPENDENT DNA HELICASE SRS2"/>
    <property type="match status" value="1"/>
</dbReference>
<dbReference type="GO" id="GO:0016787">
    <property type="term" value="F:hydrolase activity"/>
    <property type="evidence" value="ECO:0007669"/>
    <property type="project" value="UniProtKB-KW"/>
</dbReference>
<evidence type="ECO:0000259" key="13">
    <source>
        <dbReference type="PROSITE" id="PS51217"/>
    </source>
</evidence>
<evidence type="ECO:0000256" key="5">
    <source>
        <dbReference type="ARBA" id="ARBA00022840"/>
    </source>
</evidence>
<keyword evidence="3 11" id="KW-0378">Hydrolase</keyword>
<comment type="similarity">
    <text evidence="1">Belongs to the helicase family. UvrD subfamily.</text>
</comment>
<dbReference type="Gene3D" id="1.10.10.160">
    <property type="match status" value="1"/>
</dbReference>
<dbReference type="InterPro" id="IPR027417">
    <property type="entry name" value="P-loop_NTPase"/>
</dbReference>
<feature type="binding site" evidence="11">
    <location>
        <begin position="149"/>
        <end position="156"/>
    </location>
    <ligand>
        <name>ATP</name>
        <dbReference type="ChEBI" id="CHEBI:30616"/>
    </ligand>
</feature>
<gene>
    <name evidence="14" type="ORF">P6P90_08545</name>
</gene>
<evidence type="ECO:0000256" key="11">
    <source>
        <dbReference type="PROSITE-ProRule" id="PRU00560"/>
    </source>
</evidence>
<reference evidence="14 15" key="1">
    <citation type="submission" date="2023-04" db="EMBL/GenBank/DDBJ databases">
        <title>Ectobacillus antri isolated from activated sludge.</title>
        <authorList>
            <person name="Yan P."/>
            <person name="Liu X."/>
        </authorList>
    </citation>
    <scope>NUCLEOTIDE SEQUENCE [LARGE SCALE GENOMIC DNA]</scope>
    <source>
        <strain evidence="14 15">C18H</strain>
    </source>
</reference>
<evidence type="ECO:0000313" key="14">
    <source>
        <dbReference type="EMBL" id="MDG5754022.1"/>
    </source>
</evidence>